<feature type="compositionally biased region" description="Acidic residues" evidence="1">
    <location>
        <begin position="377"/>
        <end position="387"/>
    </location>
</feature>
<evidence type="ECO:0000313" key="4">
    <source>
        <dbReference type="Proteomes" id="UP000583929"/>
    </source>
</evidence>
<feature type="region of interest" description="Disordered" evidence="1">
    <location>
        <begin position="603"/>
        <end position="628"/>
    </location>
</feature>
<feature type="non-terminal residue" evidence="3">
    <location>
        <position position="773"/>
    </location>
</feature>
<evidence type="ECO:0000256" key="1">
    <source>
        <dbReference type="SAM" id="MobiDB-lite"/>
    </source>
</evidence>
<comment type="caution">
    <text evidence="3">The sequence shown here is derived from an EMBL/GenBank/DDBJ whole genome shotgun (WGS) entry which is preliminary data.</text>
</comment>
<evidence type="ECO:0000313" key="3">
    <source>
        <dbReference type="EMBL" id="KAF4386982.1"/>
    </source>
</evidence>
<protein>
    <submittedName>
        <fullName evidence="3">Uncharacterized protein</fullName>
    </submittedName>
</protein>
<dbReference type="PANTHER" id="PTHR31197:SF2">
    <property type="entry name" value="C2H2-TYPE DOMAIN-CONTAINING PROTEIN"/>
    <property type="match status" value="1"/>
</dbReference>
<gene>
    <name evidence="3" type="ORF">G4B88_024554</name>
    <name evidence="2" type="ORF">G4B88_026084</name>
</gene>
<dbReference type="EMBL" id="JAATIQ010000080">
    <property type="protein sequence ID" value="KAF4386982.1"/>
    <property type="molecule type" value="Genomic_DNA"/>
</dbReference>
<sequence length="773" mass="87933">FLDSWCYPNLRFRSSVGTILRGLPLVNYTVSFKMAGVKRRLCTDSDIRGLHKELDEISCPICMDHPHNAVLLRCSSHDKGCRSYICDTSHRHSNCLDRFKKLRDSTTDIPTESSSLSVNTYGTNTPLRPNLNEGNDNLNLNENNAVLSVDLHEEQPQENNNTQGPNSILDTQEGIVEAVESESFRERVVELDELDVENSSEPNLSLKCPLCRGDVLGWDVVEEARKYLNSKRRSCSRETCSFSGNYQELRRHARRIHPATRPSDIDPSRERAWRRLEHQRELGDVVSAIRSAMPGAVVVGDYVIENGDRLAGERANGTSEANGPWWTTLFLFQMIGSMDNGGESRPRPRAWTRHHRRSGGAVTDRRLIWGENLLGLQDDEEEDEEEEQRLSSDAGEDTSSVPRRRRRLTRSRKKKKKDPAFSIFRDRGTWFQRAGPTHLFGGGRETASVHLFQWLFNKSTTSEEKGKEEKDRVIIDQKPKQKHSIVFKQDDGVFGKFNNKNIKSKKIEGNNKKFLKLFFLCRKDISTACFYSTINLKSLSSNCCCDIDTTRDNWVKYNYYYSMKMKKEDIGNKGLGIVISKADQTSHAGNRVLPISETTASTFTNKQNDTKNDSNEKKVDTNTNTNTKSKTISRMKELLRWASNAKSDKGAKFMARKVLLFRNKGALKAVPDDDELSLESPKISFRWDLESCSTTTSSTYSTISMATNSLKNDPNLSMMKLSLTSTNNDIEVYNSDHHCIPKKGNWITTDSESQEIHKHNQARCGARAMKNKF</sequence>
<dbReference type="EMBL" id="JAATIQ010000763">
    <property type="protein sequence ID" value="KAF4347837.1"/>
    <property type="molecule type" value="Genomic_DNA"/>
</dbReference>
<feature type="compositionally biased region" description="Basic residues" evidence="1">
    <location>
        <begin position="402"/>
        <end position="417"/>
    </location>
</feature>
<keyword evidence="4" id="KW-1185">Reference proteome</keyword>
<reference evidence="3 4" key="1">
    <citation type="journal article" date="2020" name="bioRxiv">
        <title>Sequence and annotation of 42 cannabis genomes reveals extensive copy number variation in cannabinoid synthesis and pathogen resistance genes.</title>
        <authorList>
            <person name="Mckernan K.J."/>
            <person name="Helbert Y."/>
            <person name="Kane L.T."/>
            <person name="Ebling H."/>
            <person name="Zhang L."/>
            <person name="Liu B."/>
            <person name="Eaton Z."/>
            <person name="Mclaughlin S."/>
            <person name="Kingan S."/>
            <person name="Baybayan P."/>
            <person name="Concepcion G."/>
            <person name="Jordan M."/>
            <person name="Riva A."/>
            <person name="Barbazuk W."/>
            <person name="Harkins T."/>
        </authorList>
    </citation>
    <scope>NUCLEOTIDE SEQUENCE [LARGE SCALE GENOMIC DNA]</scope>
    <source>
        <strain evidence="4">cv. Jamaican Lion 4</strain>
        <strain evidence="3">Father</strain>
        <tissue evidence="3">Leaf</tissue>
    </source>
</reference>
<dbReference type="PANTHER" id="PTHR31197">
    <property type="entry name" value="OS01G0612600 PROTEIN"/>
    <property type="match status" value="1"/>
</dbReference>
<name>A0A7J6GVN3_CANSA</name>
<dbReference type="Proteomes" id="UP000583929">
    <property type="component" value="Unassembled WGS sequence"/>
</dbReference>
<feature type="region of interest" description="Disordered" evidence="1">
    <location>
        <begin position="377"/>
        <end position="419"/>
    </location>
</feature>
<dbReference type="InterPro" id="IPR012866">
    <property type="entry name" value="DUF1644"/>
</dbReference>
<proteinExistence type="predicted"/>
<feature type="compositionally biased region" description="Basic and acidic residues" evidence="1">
    <location>
        <begin position="608"/>
        <end position="620"/>
    </location>
</feature>
<dbReference type="Pfam" id="PF07800">
    <property type="entry name" value="DUF1644"/>
    <property type="match status" value="1"/>
</dbReference>
<accession>A0A7J6GVN3</accession>
<organism evidence="3 4">
    <name type="scientific">Cannabis sativa</name>
    <name type="common">Hemp</name>
    <name type="synonym">Marijuana</name>
    <dbReference type="NCBI Taxonomy" id="3483"/>
    <lineage>
        <taxon>Eukaryota</taxon>
        <taxon>Viridiplantae</taxon>
        <taxon>Streptophyta</taxon>
        <taxon>Embryophyta</taxon>
        <taxon>Tracheophyta</taxon>
        <taxon>Spermatophyta</taxon>
        <taxon>Magnoliopsida</taxon>
        <taxon>eudicotyledons</taxon>
        <taxon>Gunneridae</taxon>
        <taxon>Pentapetalae</taxon>
        <taxon>rosids</taxon>
        <taxon>fabids</taxon>
        <taxon>Rosales</taxon>
        <taxon>Cannabaceae</taxon>
        <taxon>Cannabis</taxon>
    </lineage>
</organism>
<evidence type="ECO:0000313" key="2">
    <source>
        <dbReference type="EMBL" id="KAF4347837.1"/>
    </source>
</evidence>
<dbReference type="AlphaFoldDB" id="A0A7J6GVN3"/>